<protein>
    <submittedName>
        <fullName evidence="3">Transposase</fullName>
    </submittedName>
</protein>
<reference evidence="3 4" key="1">
    <citation type="submission" date="2016-05" db="EMBL/GenBank/DDBJ databases">
        <title>Single-cell genome of chain-forming Candidatus Thiomargarita nelsonii and comparison to other large sulfur-oxidizing bacteria.</title>
        <authorList>
            <person name="Winkel M."/>
            <person name="Salman V."/>
            <person name="Woyke T."/>
            <person name="Schulz-Vogt H."/>
            <person name="Richter M."/>
            <person name="Flood B."/>
            <person name="Bailey J."/>
            <person name="Amann R."/>
            <person name="Mussmann M."/>
        </authorList>
    </citation>
    <scope>NUCLEOTIDE SEQUENCE [LARGE SCALE GENOMIC DNA]</scope>
    <source>
        <strain evidence="3 4">THI036</strain>
    </source>
</reference>
<gene>
    <name evidence="3" type="ORF">THIOM_001534</name>
</gene>
<proteinExistence type="predicted"/>
<name>A0A176S3R7_9GAMM</name>
<evidence type="ECO:0000313" key="4">
    <source>
        <dbReference type="Proteomes" id="UP000076962"/>
    </source>
</evidence>
<accession>A0A176S3R7</accession>
<feature type="domain" description="Transposase IS701-like DDE" evidence="2">
    <location>
        <begin position="11"/>
        <end position="213"/>
    </location>
</feature>
<dbReference type="Pfam" id="PF13546">
    <property type="entry name" value="DDE_5"/>
    <property type="match status" value="1"/>
</dbReference>
<organism evidence="3 4">
    <name type="scientific">Candidatus Thiomargarita nelsonii</name>
    <dbReference type="NCBI Taxonomy" id="1003181"/>
    <lineage>
        <taxon>Bacteria</taxon>
        <taxon>Pseudomonadati</taxon>
        <taxon>Pseudomonadota</taxon>
        <taxon>Gammaproteobacteria</taxon>
        <taxon>Thiotrichales</taxon>
        <taxon>Thiotrichaceae</taxon>
        <taxon>Thiomargarita</taxon>
    </lineage>
</organism>
<feature type="region of interest" description="Disordered" evidence="1">
    <location>
        <begin position="141"/>
        <end position="172"/>
    </location>
</feature>
<evidence type="ECO:0000256" key="1">
    <source>
        <dbReference type="SAM" id="MobiDB-lite"/>
    </source>
</evidence>
<dbReference type="Proteomes" id="UP000076962">
    <property type="component" value="Unassembled WGS sequence"/>
</dbReference>
<evidence type="ECO:0000259" key="2">
    <source>
        <dbReference type="Pfam" id="PF13546"/>
    </source>
</evidence>
<dbReference type="EMBL" id="LUTY01000815">
    <property type="protein sequence ID" value="OAD22645.1"/>
    <property type="molecule type" value="Genomic_DNA"/>
</dbReference>
<sequence>MEIITLLTCLNPVINYTTIRQLSNIAEAMLAMTGRITMIGISRWTEKYGSYRTIQRFFYSQIDWRKLRWLFTRRHLIDHEDVVLIAGDEVVVTKSGKKTYGLGRFFSSLYGKTVPSRSELSLSLISVKQHRSHPIMMEQVTREKPPNENQESSVIVSKKGKKGRPKGSCNKNRQQVKLSPYLLFAQTTLKSLLRLVGTDLSLVYFVFDGAFGNFEPCKW</sequence>
<dbReference type="InterPro" id="IPR038721">
    <property type="entry name" value="IS701-like_DDE_dom"/>
</dbReference>
<comment type="caution">
    <text evidence="3">The sequence shown here is derived from an EMBL/GenBank/DDBJ whole genome shotgun (WGS) entry which is preliminary data.</text>
</comment>
<keyword evidence="4" id="KW-1185">Reference proteome</keyword>
<dbReference type="AlphaFoldDB" id="A0A176S3R7"/>
<evidence type="ECO:0000313" key="3">
    <source>
        <dbReference type="EMBL" id="OAD22645.1"/>
    </source>
</evidence>